<comment type="caution">
    <text evidence="3">The sequence shown here is derived from an EMBL/GenBank/DDBJ whole genome shotgun (WGS) entry which is preliminary data.</text>
</comment>
<evidence type="ECO:0000313" key="4">
    <source>
        <dbReference type="Proteomes" id="UP000016637"/>
    </source>
</evidence>
<dbReference type="SUPFAM" id="SSF82649">
    <property type="entry name" value="SufE/NifU"/>
    <property type="match status" value="1"/>
</dbReference>
<dbReference type="eggNOG" id="COG0822">
    <property type="taxonomic scope" value="Bacteria"/>
</dbReference>
<evidence type="ECO:0000259" key="2">
    <source>
        <dbReference type="Pfam" id="PF01592"/>
    </source>
</evidence>
<dbReference type="EMBL" id="AWVP01000020">
    <property type="protein sequence ID" value="ERK59800.1"/>
    <property type="molecule type" value="Genomic_DNA"/>
</dbReference>
<dbReference type="Proteomes" id="UP000016637">
    <property type="component" value="Unassembled WGS sequence"/>
</dbReference>
<protein>
    <submittedName>
        <fullName evidence="3">SUF system FeS assembly protein, NifU family</fullName>
    </submittedName>
</protein>
<reference evidence="3 4" key="1">
    <citation type="submission" date="2013-08" db="EMBL/GenBank/DDBJ databases">
        <authorList>
            <person name="Weinstock G."/>
            <person name="Sodergren E."/>
            <person name="Wylie T."/>
            <person name="Fulton L."/>
            <person name="Fulton R."/>
            <person name="Fronick C."/>
            <person name="O'Laughlin M."/>
            <person name="Godfrey J."/>
            <person name="Miner T."/>
            <person name="Herter B."/>
            <person name="Appelbaum E."/>
            <person name="Cordes M."/>
            <person name="Lek S."/>
            <person name="Wollam A."/>
            <person name="Pepin K.H."/>
            <person name="Palsikar V.B."/>
            <person name="Mitreva M."/>
            <person name="Wilson R.K."/>
        </authorList>
    </citation>
    <scope>NUCLEOTIDE SEQUENCE [LARGE SCALE GENOMIC DNA]</scope>
    <source>
        <strain evidence="3 4">ATCC 700627</strain>
    </source>
</reference>
<dbReference type="GO" id="GO:0005506">
    <property type="term" value="F:iron ion binding"/>
    <property type="evidence" value="ECO:0007669"/>
    <property type="project" value="InterPro"/>
</dbReference>
<gene>
    <name evidence="3" type="ORF">HMPREF1983_00401</name>
</gene>
<dbReference type="AlphaFoldDB" id="U2QAD6"/>
<accession>U2QAD6</accession>
<evidence type="ECO:0000256" key="1">
    <source>
        <dbReference type="ARBA" id="ARBA00006420"/>
    </source>
</evidence>
<dbReference type="HOGENOM" id="CLU_079283_4_0_9"/>
<organism evidence="3 4">
    <name type="scientific">Gemella bergeri ATCC 700627</name>
    <dbReference type="NCBI Taxonomy" id="1321820"/>
    <lineage>
        <taxon>Bacteria</taxon>
        <taxon>Bacillati</taxon>
        <taxon>Bacillota</taxon>
        <taxon>Bacilli</taxon>
        <taxon>Bacillales</taxon>
        <taxon>Gemellaceae</taxon>
        <taxon>Gemella</taxon>
    </lineage>
</organism>
<sequence>MSFSDLKDLYKQVILDHSKHPRNYGVIEDSYKLEMLNPSCGDKITVSMCIENNIITDIKFIGTGCSISLASASMLTEELKGLSVEKANEKIKDFLNMIMGTEYDADNLEDSISLENISKLPARVKCATLAWKITEKILEENKNS</sequence>
<dbReference type="NCBIfam" id="TIGR01994">
    <property type="entry name" value="SUF_scaf_2"/>
    <property type="match status" value="1"/>
</dbReference>
<dbReference type="RefSeq" id="WP_021752762.1">
    <property type="nucleotide sequence ID" value="NZ_KI271821.1"/>
</dbReference>
<dbReference type="FunFam" id="3.90.1010.10:FF:000002">
    <property type="entry name" value="Iron-sulfur cluster assembly scaffold protein NifU"/>
    <property type="match status" value="1"/>
</dbReference>
<feature type="domain" description="NIF system FeS cluster assembly NifU N-terminal" evidence="2">
    <location>
        <begin position="10"/>
        <end position="126"/>
    </location>
</feature>
<comment type="similarity">
    <text evidence="1">Belongs to the NifU family.</text>
</comment>
<dbReference type="PANTHER" id="PTHR10093">
    <property type="entry name" value="IRON-SULFUR CLUSTER ASSEMBLY ENZYME NIFU HOMOLOG"/>
    <property type="match status" value="1"/>
</dbReference>
<proteinExistence type="inferred from homology"/>
<name>U2QAD6_9BACL</name>
<dbReference type="GO" id="GO:0016226">
    <property type="term" value="P:iron-sulfur cluster assembly"/>
    <property type="evidence" value="ECO:0007669"/>
    <property type="project" value="InterPro"/>
</dbReference>
<evidence type="ECO:0000313" key="3">
    <source>
        <dbReference type="EMBL" id="ERK59800.1"/>
    </source>
</evidence>
<dbReference type="CDD" id="cd06664">
    <property type="entry name" value="IscU_like"/>
    <property type="match status" value="1"/>
</dbReference>
<dbReference type="InterPro" id="IPR002871">
    <property type="entry name" value="NIF_FeS_clus_asmbl_NifU_N"/>
</dbReference>
<dbReference type="Pfam" id="PF01592">
    <property type="entry name" value="NifU_N"/>
    <property type="match status" value="1"/>
</dbReference>
<dbReference type="Gene3D" id="3.90.1010.10">
    <property type="match status" value="1"/>
</dbReference>
<dbReference type="PATRIC" id="fig|1321820.3.peg.395"/>
<keyword evidence="4" id="KW-1185">Reference proteome</keyword>
<dbReference type="GO" id="GO:0051536">
    <property type="term" value="F:iron-sulfur cluster binding"/>
    <property type="evidence" value="ECO:0007669"/>
    <property type="project" value="InterPro"/>
</dbReference>